<organism evidence="2 3">
    <name type="scientific">Rubrivivax rivuli</name>
    <dbReference type="NCBI Taxonomy" id="1862385"/>
    <lineage>
        <taxon>Bacteria</taxon>
        <taxon>Pseudomonadati</taxon>
        <taxon>Pseudomonadota</taxon>
        <taxon>Betaproteobacteria</taxon>
        <taxon>Burkholderiales</taxon>
        <taxon>Sphaerotilaceae</taxon>
        <taxon>Rubrivivax</taxon>
    </lineage>
</organism>
<dbReference type="EMBL" id="SACR01000005">
    <property type="protein sequence ID" value="RVU44379.1"/>
    <property type="molecule type" value="Genomic_DNA"/>
</dbReference>
<keyword evidence="3" id="KW-1185">Reference proteome</keyword>
<proteinExistence type="predicted"/>
<sequence>MRKLQYFVYPAVAAFALASATLAHAAGEGADFDFVSSGQTHALPAALSGKAAPAPTVAADATRPAGVKLLKPVIIRGERLPAVDTASNDYNPAAQARSLRTRAEVMAEVRAGNRNTPFLPNVGGEPVGPFFYASLVEAEAVKPVVVAERRVGSKQ</sequence>
<accession>A0A437RC66</accession>
<evidence type="ECO:0008006" key="4">
    <source>
        <dbReference type="Google" id="ProtNLM"/>
    </source>
</evidence>
<protein>
    <recommendedName>
        <fullName evidence="4">DUF4148 domain-containing protein</fullName>
    </recommendedName>
</protein>
<gene>
    <name evidence="2" type="ORF">EOE66_17035</name>
</gene>
<dbReference type="AlphaFoldDB" id="A0A437RC66"/>
<evidence type="ECO:0000256" key="1">
    <source>
        <dbReference type="SAM" id="SignalP"/>
    </source>
</evidence>
<dbReference type="Proteomes" id="UP000285575">
    <property type="component" value="Unassembled WGS sequence"/>
</dbReference>
<dbReference type="OrthoDB" id="9186291at2"/>
<feature type="chain" id="PRO_5019229208" description="DUF4148 domain-containing protein" evidence="1">
    <location>
        <begin position="26"/>
        <end position="155"/>
    </location>
</feature>
<feature type="signal peptide" evidence="1">
    <location>
        <begin position="1"/>
        <end position="25"/>
    </location>
</feature>
<evidence type="ECO:0000313" key="3">
    <source>
        <dbReference type="Proteomes" id="UP000285575"/>
    </source>
</evidence>
<keyword evidence="1" id="KW-0732">Signal</keyword>
<evidence type="ECO:0000313" key="2">
    <source>
        <dbReference type="EMBL" id="RVU44379.1"/>
    </source>
</evidence>
<dbReference type="RefSeq" id="WP_128229926.1">
    <property type="nucleotide sequence ID" value="NZ_SACR01000005.1"/>
</dbReference>
<name>A0A437RC66_9BURK</name>
<reference evidence="2 3" key="1">
    <citation type="submission" date="2019-01" db="EMBL/GenBank/DDBJ databases">
        <authorList>
            <person name="Chen W.-M."/>
        </authorList>
    </citation>
    <scope>NUCLEOTIDE SEQUENCE [LARGE SCALE GENOMIC DNA]</scope>
    <source>
        <strain evidence="2 3">KYPY4</strain>
    </source>
</reference>
<comment type="caution">
    <text evidence="2">The sequence shown here is derived from an EMBL/GenBank/DDBJ whole genome shotgun (WGS) entry which is preliminary data.</text>
</comment>